<gene>
    <name evidence="1" type="ORF">SAMN04488050_11366</name>
</gene>
<keyword evidence="2" id="KW-1185">Reference proteome</keyword>
<accession>A0A1I6VW77</accession>
<dbReference type="AlphaFoldDB" id="A0A1I6VW77"/>
<dbReference type="Gene3D" id="3.40.50.300">
    <property type="entry name" value="P-loop containing nucleotide triphosphate hydrolases"/>
    <property type="match status" value="1"/>
</dbReference>
<dbReference type="SUPFAM" id="SSF52540">
    <property type="entry name" value="P-loop containing nucleoside triphosphate hydrolases"/>
    <property type="match status" value="1"/>
</dbReference>
<reference evidence="2" key="1">
    <citation type="submission" date="2016-10" db="EMBL/GenBank/DDBJ databases">
        <authorList>
            <person name="Varghese N."/>
            <person name="Submissions S."/>
        </authorList>
    </citation>
    <scope>NUCLEOTIDE SEQUENCE [LARGE SCALE GENOMIC DNA]</scope>
    <source>
        <strain evidence="2">DSM 26894</strain>
    </source>
</reference>
<dbReference type="Proteomes" id="UP000199392">
    <property type="component" value="Unassembled WGS sequence"/>
</dbReference>
<dbReference type="InterPro" id="IPR027417">
    <property type="entry name" value="P-loop_NTPase"/>
</dbReference>
<name>A0A1I6VW77_9RHOB</name>
<evidence type="ECO:0000313" key="2">
    <source>
        <dbReference type="Proteomes" id="UP000199392"/>
    </source>
</evidence>
<dbReference type="EMBL" id="FOZW01000013">
    <property type="protein sequence ID" value="SFT17970.1"/>
    <property type="molecule type" value="Genomic_DNA"/>
</dbReference>
<proteinExistence type="predicted"/>
<protein>
    <submittedName>
        <fullName evidence="1">Protein ImuA</fullName>
    </submittedName>
</protein>
<dbReference type="STRING" id="311180.SAMN04488050_11366"/>
<sequence length="257" mass="28233">MYVPWPLSFRRMGPWRTNRDLFSALRCFPQPKCSGNVLIYPPTPTPLPPFPVLLSAHMRPLPASPPLAEADPLSLCPARVHEAEGRARRGFALFQATRHAGPLVWILPRHAPQTPLLRGLPEGVGARLHLVRTQSETDLLWTAEEALRCPAVGLVVAEPGELLSLTAGRRLQLAAEAGKTTGLMLLQSGQGSNAAETRWACEQLPSPAPDSTLQQWELIKNKKGTLKLWTVDWHGETSAFHMVSAAGERHEPAETPR</sequence>
<evidence type="ECO:0000313" key="1">
    <source>
        <dbReference type="EMBL" id="SFT17970.1"/>
    </source>
</evidence>
<organism evidence="1 2">
    <name type="scientific">Alloyangia pacifica</name>
    <dbReference type="NCBI Taxonomy" id="311180"/>
    <lineage>
        <taxon>Bacteria</taxon>
        <taxon>Pseudomonadati</taxon>
        <taxon>Pseudomonadota</taxon>
        <taxon>Alphaproteobacteria</taxon>
        <taxon>Rhodobacterales</taxon>
        <taxon>Roseobacteraceae</taxon>
        <taxon>Alloyangia</taxon>
    </lineage>
</organism>